<name>A0A811LNU4_9BILA</name>
<comment type="caution">
    <text evidence="1">The sequence shown here is derived from an EMBL/GenBank/DDBJ whole genome shotgun (WGS) entry which is preliminary data.</text>
</comment>
<dbReference type="AlphaFoldDB" id="A0A811LNU4"/>
<organism evidence="1 2">
    <name type="scientific">Bursaphelenchus okinawaensis</name>
    <dbReference type="NCBI Taxonomy" id="465554"/>
    <lineage>
        <taxon>Eukaryota</taxon>
        <taxon>Metazoa</taxon>
        <taxon>Ecdysozoa</taxon>
        <taxon>Nematoda</taxon>
        <taxon>Chromadorea</taxon>
        <taxon>Rhabditida</taxon>
        <taxon>Tylenchina</taxon>
        <taxon>Tylenchomorpha</taxon>
        <taxon>Aphelenchoidea</taxon>
        <taxon>Aphelenchoididae</taxon>
        <taxon>Bursaphelenchus</taxon>
    </lineage>
</organism>
<dbReference type="EMBL" id="CAJFCW020000006">
    <property type="protein sequence ID" value="CAG9127355.1"/>
    <property type="molecule type" value="Genomic_DNA"/>
</dbReference>
<evidence type="ECO:0000313" key="1">
    <source>
        <dbReference type="EMBL" id="CAD5229967.1"/>
    </source>
</evidence>
<accession>A0A811LNU4</accession>
<dbReference type="Proteomes" id="UP000783686">
    <property type="component" value="Unassembled WGS sequence"/>
</dbReference>
<dbReference type="Proteomes" id="UP000614601">
    <property type="component" value="Unassembled WGS sequence"/>
</dbReference>
<protein>
    <submittedName>
        <fullName evidence="1">Uncharacterized protein</fullName>
    </submittedName>
</protein>
<reference evidence="1" key="1">
    <citation type="submission" date="2020-09" db="EMBL/GenBank/DDBJ databases">
        <authorList>
            <person name="Kikuchi T."/>
        </authorList>
    </citation>
    <scope>NUCLEOTIDE SEQUENCE</scope>
    <source>
        <strain evidence="1">SH1</strain>
    </source>
</reference>
<gene>
    <name evidence="1" type="ORF">BOKJ2_LOCUS13900</name>
</gene>
<evidence type="ECO:0000313" key="2">
    <source>
        <dbReference type="Proteomes" id="UP000614601"/>
    </source>
</evidence>
<keyword evidence="2" id="KW-1185">Reference proteome</keyword>
<sequence length="147" mass="17801">MNLKNFILDLRENMNIKKLQRIASILQDFPDATIDLDCSPDFLQWKVLAEMLRYQRINLTVWHYRQIYFFSYWKVDKVLYRRHWTENKHNIYPKALAEIQMKHLSCPIDVLLPFVQNDLQHETIEELELCGFKKSANARFEKSTEFC</sequence>
<dbReference type="EMBL" id="CAJFDH010000006">
    <property type="protein sequence ID" value="CAD5229967.1"/>
    <property type="molecule type" value="Genomic_DNA"/>
</dbReference>
<proteinExistence type="predicted"/>